<dbReference type="SUPFAM" id="SSF53756">
    <property type="entry name" value="UDP-Glycosyltransferase/glycogen phosphorylase"/>
    <property type="match status" value="1"/>
</dbReference>
<protein>
    <submittedName>
        <fullName evidence="3">Glycosyltransferase</fullName>
        <ecNumber evidence="3">2.4.-.-</ecNumber>
    </submittedName>
</protein>
<dbReference type="EC" id="2.4.-.-" evidence="3"/>
<dbReference type="RefSeq" id="WP_224477307.1">
    <property type="nucleotide sequence ID" value="NZ_JAIUJS010000002.1"/>
</dbReference>
<dbReference type="Pfam" id="PF00534">
    <property type="entry name" value="Glycos_transf_1"/>
    <property type="match status" value="1"/>
</dbReference>
<name>A0ABS7Y0I6_9FLAO</name>
<dbReference type="Proteomes" id="UP001198402">
    <property type="component" value="Unassembled WGS sequence"/>
</dbReference>
<keyword evidence="4" id="KW-1185">Reference proteome</keyword>
<dbReference type="PANTHER" id="PTHR12526:SF630">
    <property type="entry name" value="GLYCOSYLTRANSFERASE"/>
    <property type="match status" value="1"/>
</dbReference>
<dbReference type="InterPro" id="IPR001296">
    <property type="entry name" value="Glyco_trans_1"/>
</dbReference>
<dbReference type="Pfam" id="PF13439">
    <property type="entry name" value="Glyco_transf_4"/>
    <property type="match status" value="1"/>
</dbReference>
<evidence type="ECO:0000313" key="4">
    <source>
        <dbReference type="Proteomes" id="UP001198402"/>
    </source>
</evidence>
<evidence type="ECO:0000259" key="2">
    <source>
        <dbReference type="Pfam" id="PF13439"/>
    </source>
</evidence>
<evidence type="ECO:0000259" key="1">
    <source>
        <dbReference type="Pfam" id="PF00534"/>
    </source>
</evidence>
<feature type="domain" description="Glycosyl transferase family 1" evidence="1">
    <location>
        <begin position="193"/>
        <end position="353"/>
    </location>
</feature>
<keyword evidence="3" id="KW-0328">Glycosyltransferase</keyword>
<dbReference type="Gene3D" id="3.40.50.2000">
    <property type="entry name" value="Glycogen Phosphorylase B"/>
    <property type="match status" value="2"/>
</dbReference>
<organism evidence="3 4">
    <name type="scientific">Winogradskyella vincentii</name>
    <dbReference type="NCBI Taxonomy" id="2877122"/>
    <lineage>
        <taxon>Bacteria</taxon>
        <taxon>Pseudomonadati</taxon>
        <taxon>Bacteroidota</taxon>
        <taxon>Flavobacteriia</taxon>
        <taxon>Flavobacteriales</taxon>
        <taxon>Flavobacteriaceae</taxon>
        <taxon>Winogradskyella</taxon>
    </lineage>
</organism>
<comment type="caution">
    <text evidence="3">The sequence shown here is derived from an EMBL/GenBank/DDBJ whole genome shotgun (WGS) entry which is preliminary data.</text>
</comment>
<proteinExistence type="predicted"/>
<feature type="domain" description="Glycosyltransferase subfamily 4-like N-terminal" evidence="2">
    <location>
        <begin position="13"/>
        <end position="176"/>
    </location>
</feature>
<dbReference type="EMBL" id="JAIUJS010000002">
    <property type="protein sequence ID" value="MCA0152367.1"/>
    <property type="molecule type" value="Genomic_DNA"/>
</dbReference>
<accession>A0ABS7Y0I6</accession>
<dbReference type="PANTHER" id="PTHR12526">
    <property type="entry name" value="GLYCOSYLTRANSFERASE"/>
    <property type="match status" value="1"/>
</dbReference>
<keyword evidence="3" id="KW-0808">Transferase</keyword>
<evidence type="ECO:0000313" key="3">
    <source>
        <dbReference type="EMBL" id="MCA0152367.1"/>
    </source>
</evidence>
<reference evidence="4" key="1">
    <citation type="submission" date="2023-07" db="EMBL/GenBank/DDBJ databases">
        <authorList>
            <person name="Yue Y."/>
        </authorList>
    </citation>
    <scope>NUCLEOTIDE SEQUENCE [LARGE SCALE GENOMIC DNA]</scope>
    <source>
        <strain evidence="4">2Y89</strain>
    </source>
</reference>
<dbReference type="InterPro" id="IPR028098">
    <property type="entry name" value="Glyco_trans_4-like_N"/>
</dbReference>
<sequence>MSRIKIIHILHSVGGVDTSLRMIINNIDPSKFENIVIHGRKDNTDFYDRDNNKVKEYFLPIEREISFIKDLKSIFKAKKIIKAEKPSIIHAHSAKGGVIGNVLGFFFRSIPILHTPQAYSFLSAESPFKRKIFVLIERLVKGKNSYLLASSESELERGVKEIKYTKDKTLLFNNCIEPIKLNPEFKNLSSYNLPDNFICTVGRPSYQKNIEMMIESLKLVRDQIPNIHLVIMGIGVVSPNTENVKALIKKYGLEKNTTLINWTERERIFHIVSKAKFYLSTARYEGLPYAIIEALSLSKAIIATNCDGNKDLVIENYNGYLVNENDHVNFAEKIISLYESKENRTTFEKNSYQLFNDSFNLNKNITNLEGIYHQLA</sequence>
<dbReference type="GO" id="GO:0016757">
    <property type="term" value="F:glycosyltransferase activity"/>
    <property type="evidence" value="ECO:0007669"/>
    <property type="project" value="UniProtKB-KW"/>
</dbReference>
<gene>
    <name evidence="3" type="ORF">LBV24_04005</name>
</gene>